<organism evidence="2 3">
    <name type="scientific">Hymenobacter setariae</name>
    <dbReference type="NCBI Taxonomy" id="2594794"/>
    <lineage>
        <taxon>Bacteria</taxon>
        <taxon>Pseudomonadati</taxon>
        <taxon>Bacteroidota</taxon>
        <taxon>Cytophagia</taxon>
        <taxon>Cytophagales</taxon>
        <taxon>Hymenobacteraceae</taxon>
        <taxon>Hymenobacter</taxon>
    </lineage>
</organism>
<evidence type="ECO:0000313" key="3">
    <source>
        <dbReference type="Proteomes" id="UP000317624"/>
    </source>
</evidence>
<dbReference type="InterPro" id="IPR052934">
    <property type="entry name" value="Methyl-DNA_Rec/Restrict_Enz"/>
</dbReference>
<comment type="caution">
    <text evidence="2">The sequence shown here is derived from an EMBL/GenBank/DDBJ whole genome shotgun (WGS) entry which is preliminary data.</text>
</comment>
<dbReference type="SMART" id="SM00382">
    <property type="entry name" value="AAA"/>
    <property type="match status" value="1"/>
</dbReference>
<reference evidence="2 3" key="1">
    <citation type="submission" date="2019-07" db="EMBL/GenBank/DDBJ databases">
        <title>Hymenobacter sp. straun FUR1 Genome sequencing and assembly.</title>
        <authorList>
            <person name="Chhetri G."/>
        </authorList>
    </citation>
    <scope>NUCLEOTIDE SEQUENCE [LARGE SCALE GENOMIC DNA]</scope>
    <source>
        <strain evidence="2 3">Fur1</strain>
    </source>
</reference>
<dbReference type="PANTHER" id="PTHR37291:SF1">
    <property type="entry name" value="TYPE IV METHYL-DIRECTED RESTRICTION ENZYME ECOKMCRB SUBUNIT"/>
    <property type="match status" value="1"/>
</dbReference>
<dbReference type="SUPFAM" id="SSF52540">
    <property type="entry name" value="P-loop containing nucleoside triphosphate hydrolases"/>
    <property type="match status" value="1"/>
</dbReference>
<name>A0A558BMY2_9BACT</name>
<evidence type="ECO:0000259" key="1">
    <source>
        <dbReference type="SMART" id="SM00382"/>
    </source>
</evidence>
<dbReference type="GO" id="GO:0005524">
    <property type="term" value="F:ATP binding"/>
    <property type="evidence" value="ECO:0007669"/>
    <property type="project" value="InterPro"/>
</dbReference>
<dbReference type="InterPro" id="IPR027417">
    <property type="entry name" value="P-loop_NTPase"/>
</dbReference>
<dbReference type="EMBL" id="VMRJ01000006">
    <property type="protein sequence ID" value="TVT37865.1"/>
    <property type="molecule type" value="Genomic_DNA"/>
</dbReference>
<dbReference type="Proteomes" id="UP000317624">
    <property type="component" value="Unassembled WGS sequence"/>
</dbReference>
<dbReference type="OrthoDB" id="9781481at2"/>
<sequence>MEFQSVPGYFALGTMQAPNGKLLDMTADFLAKGYWSHDHSGKVDVEKRVRGMPVGARVALKSSFVSGKKGQKVGMVRIKGLGTVTQNPKDGMQVQVKWDPDFKPFELPVGYRHTISQVNKPENLQAIFYGKPLPEKAGNITPKAESGSAEKQIVIVHPLNQILYGPPGTGKTHATMAWAVALLEGREFQEVADEYDDKRSELLALVDDYRQRGQVEFVTFHQSFSYEDFVEGIKPEPAKNGQLSYAVVDGVFKRLTREARQVWQATQVGQPDVAPLAVEASFDESYDAFLEALRQQVQQGQRPRLHTRQGHPADVLKVDADGTLTLEHVNSAQMKHRIGREWIRGIYAKYDRAEDIQQVYRELRLLGGPNVSLQWAIFKGLKDFEAAHQPAVADVEAAEAAPLSKVAQEAPRYVLIVDEINRGNVANIFGELITLLEEDKRVDGENELTLTLPYSKAGFKVPPNLYLLGTMNTADRSVEALDTALRRRFAFVETMPQPELLDPLGEPTDAEHVDLSSLLRVINERLEYLLDRDHQLGHAWLLDVADLVDLRRIFRNKIIPQLQEYFHGNWGRIGQVLGQAFVQAKTSSAGLMPGFDDETGSAEDRTVYHIPLDKEWSAKAFRDIYQTA</sequence>
<dbReference type="PANTHER" id="PTHR37291">
    <property type="entry name" value="5-METHYLCYTOSINE-SPECIFIC RESTRICTION ENZYME B"/>
    <property type="match status" value="1"/>
</dbReference>
<keyword evidence="3" id="KW-1185">Reference proteome</keyword>
<gene>
    <name evidence="2" type="ORF">FNT36_22155</name>
</gene>
<dbReference type="Gene3D" id="3.40.50.300">
    <property type="entry name" value="P-loop containing nucleotide triphosphate hydrolases"/>
    <property type="match status" value="2"/>
</dbReference>
<feature type="domain" description="AAA+ ATPase" evidence="1">
    <location>
        <begin position="157"/>
        <end position="499"/>
    </location>
</feature>
<dbReference type="GO" id="GO:0016887">
    <property type="term" value="F:ATP hydrolysis activity"/>
    <property type="evidence" value="ECO:0007669"/>
    <property type="project" value="InterPro"/>
</dbReference>
<dbReference type="InterPro" id="IPR011704">
    <property type="entry name" value="ATPase_dyneun-rel_AAA"/>
</dbReference>
<protein>
    <recommendedName>
        <fullName evidence="1">AAA+ ATPase domain-containing protein</fullName>
    </recommendedName>
</protein>
<dbReference type="Pfam" id="PF07728">
    <property type="entry name" value="AAA_5"/>
    <property type="match status" value="1"/>
</dbReference>
<dbReference type="InterPro" id="IPR003593">
    <property type="entry name" value="AAA+_ATPase"/>
</dbReference>
<dbReference type="AlphaFoldDB" id="A0A558BMY2"/>
<dbReference type="RefSeq" id="WP_144852294.1">
    <property type="nucleotide sequence ID" value="NZ_VMRJ01000006.1"/>
</dbReference>
<evidence type="ECO:0000313" key="2">
    <source>
        <dbReference type="EMBL" id="TVT37865.1"/>
    </source>
</evidence>
<accession>A0A558BMY2</accession>
<proteinExistence type="predicted"/>